<evidence type="ECO:0000259" key="1">
    <source>
        <dbReference type="Pfam" id="PF01408"/>
    </source>
</evidence>
<dbReference type="PANTHER" id="PTHR43249">
    <property type="entry name" value="UDP-N-ACETYL-2-AMINO-2-DEOXY-D-GLUCURONATE OXIDASE"/>
    <property type="match status" value="1"/>
</dbReference>
<dbReference type="InterPro" id="IPR000683">
    <property type="entry name" value="Gfo/Idh/MocA-like_OxRdtase_N"/>
</dbReference>
<evidence type="ECO:0000313" key="3">
    <source>
        <dbReference type="Proteomes" id="UP001168540"/>
    </source>
</evidence>
<protein>
    <submittedName>
        <fullName evidence="2">Gfo/Idh/MocA family oxidoreductase</fullName>
    </submittedName>
</protein>
<proteinExistence type="predicted"/>
<accession>A0ABT7XQ11</accession>
<feature type="domain" description="Gfo/Idh/MocA-like oxidoreductase N-terminal" evidence="1">
    <location>
        <begin position="5"/>
        <end position="139"/>
    </location>
</feature>
<dbReference type="Proteomes" id="UP001168540">
    <property type="component" value="Unassembled WGS sequence"/>
</dbReference>
<keyword evidence="3" id="KW-1185">Reference proteome</keyword>
<comment type="caution">
    <text evidence="2">The sequence shown here is derived from an EMBL/GenBank/DDBJ whole genome shotgun (WGS) entry which is preliminary data.</text>
</comment>
<dbReference type="Pfam" id="PF01408">
    <property type="entry name" value="GFO_IDH_MocA"/>
    <property type="match status" value="1"/>
</dbReference>
<dbReference type="Gene3D" id="3.30.360.10">
    <property type="entry name" value="Dihydrodipicolinate Reductase, domain 2"/>
    <property type="match status" value="1"/>
</dbReference>
<dbReference type="Gene3D" id="3.40.50.720">
    <property type="entry name" value="NAD(P)-binding Rossmann-like Domain"/>
    <property type="match status" value="1"/>
</dbReference>
<organism evidence="2 3">
    <name type="scientific">Crenobacter oryzisoli</name>
    <dbReference type="NCBI Taxonomy" id="3056844"/>
    <lineage>
        <taxon>Bacteria</taxon>
        <taxon>Pseudomonadati</taxon>
        <taxon>Pseudomonadota</taxon>
        <taxon>Betaproteobacteria</taxon>
        <taxon>Neisseriales</taxon>
        <taxon>Neisseriaceae</taxon>
        <taxon>Crenobacter</taxon>
    </lineage>
</organism>
<gene>
    <name evidence="2" type="ORF">QU481_13130</name>
</gene>
<dbReference type="PANTHER" id="PTHR43249:SF1">
    <property type="entry name" value="D-GLUCOSIDE 3-DEHYDROGENASE"/>
    <property type="match status" value="1"/>
</dbReference>
<dbReference type="RefSeq" id="WP_289830472.1">
    <property type="nucleotide sequence ID" value="NZ_JAUEDK010000022.1"/>
</dbReference>
<evidence type="ECO:0000313" key="2">
    <source>
        <dbReference type="EMBL" id="MDN0075830.1"/>
    </source>
</evidence>
<reference evidence="2" key="1">
    <citation type="submission" date="2023-06" db="EMBL/GenBank/DDBJ databases">
        <authorList>
            <person name="Zhang S."/>
        </authorList>
    </citation>
    <scope>NUCLEOTIDE SEQUENCE</scope>
    <source>
        <strain evidence="2">SG2303</strain>
    </source>
</reference>
<dbReference type="SUPFAM" id="SSF55347">
    <property type="entry name" value="Glyceraldehyde-3-phosphate dehydrogenase-like, C-terminal domain"/>
    <property type="match status" value="1"/>
</dbReference>
<dbReference type="InterPro" id="IPR052515">
    <property type="entry name" value="Gfo/Idh/MocA_Oxidoreductase"/>
</dbReference>
<dbReference type="InterPro" id="IPR036291">
    <property type="entry name" value="NAD(P)-bd_dom_sf"/>
</dbReference>
<dbReference type="SUPFAM" id="SSF51735">
    <property type="entry name" value="NAD(P)-binding Rossmann-fold domains"/>
    <property type="match status" value="1"/>
</dbReference>
<sequence>MAILNVALIGCGKIGYSFINSGSGVGVYTHAEAYARADGLQLVAVVDPDIQRAHECAKRYGVDASRVYGSTEDFFRNETVDIISIASPDATHVSLVRQALAMKSVKGIFLEKPLALTLEDAQGVLAEVRRSNIPVLVNYSRRYCSEHRKLASLIRSGTLGEVQTVNGFYTKGLMHNGTHWLDLFDWFFGEIKMAVGWESASIDFQGDPTLNVHLRSRAVSAMLHGCDARYFSVFEMDVVTDKGRVQIVDGGGKIVVSRVFPSAIYHGYTELKLVEEWSHENMKDLLLRAVEDLRDSILESRQPVSNAENAFRALRAANTAMREVVSW</sequence>
<dbReference type="EMBL" id="JAUEDK010000022">
    <property type="protein sequence ID" value="MDN0075830.1"/>
    <property type="molecule type" value="Genomic_DNA"/>
</dbReference>
<name>A0ABT7XQ11_9NEIS</name>